<dbReference type="HAMAP" id="MF_01930">
    <property type="entry name" value="PurN"/>
    <property type="match status" value="1"/>
</dbReference>
<accession>A0A2J9PNU6</accession>
<name>A0A2J9PNU6_9LACT</name>
<sequence length="187" mass="19892">MIKIGVLISGGGTNLQAIIDACRLGDLPAEVSVVISNKADAYGLERAKKAGIDQLYTNDDERILATLQAYDVDIVVLAGYLKLIAKDLVQAFDGRMLNIHPSLIPAFSGKGYYGLKVHQAAIDRGVKVTGATVHLVDENFDEGKILIQEVVAILPTDTAETLQARVLAVEHSILVTAIAEVISGLDG</sequence>
<reference evidence="7" key="1">
    <citation type="submission" date="2017-12" db="EMBL/GenBank/DDBJ databases">
        <title>FDA dAtabase for Regulatory Grade micrObial Sequences (FDA-ARGOS): Supporting development and validation of Infectious Disease Dx tests.</title>
        <authorList>
            <person name="Hoffmann M."/>
            <person name="Allard M."/>
            <person name="Evans P."/>
            <person name="Brown E."/>
            <person name="Tallon L."/>
            <person name="Sadzewicz L."/>
            <person name="Sengamalay N."/>
            <person name="Ott S."/>
            <person name="Godinez A."/>
            <person name="Nagaraj S."/>
            <person name="Vavikolanu K."/>
            <person name="Aluvathingal J."/>
            <person name="Nadendla S."/>
            <person name="Sichtig H."/>
        </authorList>
    </citation>
    <scope>NUCLEOTIDE SEQUENCE [LARGE SCALE GENOMIC DNA]</scope>
    <source>
        <strain evidence="7">FDAARGOS_249</strain>
    </source>
</reference>
<dbReference type="EMBL" id="NBTM02000001">
    <property type="protein sequence ID" value="PNL92013.1"/>
    <property type="molecule type" value="Genomic_DNA"/>
</dbReference>
<dbReference type="InterPro" id="IPR002376">
    <property type="entry name" value="Formyl_transf_N"/>
</dbReference>
<dbReference type="GO" id="GO:0006189">
    <property type="term" value="P:'de novo' IMP biosynthetic process"/>
    <property type="evidence" value="ECO:0007669"/>
    <property type="project" value="UniProtKB-UniRule"/>
</dbReference>
<protein>
    <recommendedName>
        <fullName evidence="4">Phosphoribosylglycinamide formyltransferase</fullName>
        <ecNumber evidence="4">2.1.2.2</ecNumber>
    </recommendedName>
    <alternativeName>
        <fullName evidence="4">5'-phosphoribosylglycinamide transformylase</fullName>
    </alternativeName>
    <alternativeName>
        <fullName evidence="4">GAR transformylase</fullName>
        <shortName evidence="4">GART</shortName>
    </alternativeName>
</protein>
<dbReference type="GO" id="GO:0004644">
    <property type="term" value="F:phosphoribosylglycinamide formyltransferase activity"/>
    <property type="evidence" value="ECO:0007669"/>
    <property type="project" value="UniProtKB-UniRule"/>
</dbReference>
<dbReference type="PANTHER" id="PTHR43369">
    <property type="entry name" value="PHOSPHORIBOSYLGLYCINAMIDE FORMYLTRANSFERASE"/>
    <property type="match status" value="1"/>
</dbReference>
<dbReference type="InterPro" id="IPR004607">
    <property type="entry name" value="GART"/>
</dbReference>
<evidence type="ECO:0000256" key="1">
    <source>
        <dbReference type="ARBA" id="ARBA00005054"/>
    </source>
</evidence>
<keyword evidence="3 4" id="KW-0658">Purine biosynthesis</keyword>
<organism evidence="6 7">
    <name type="scientific">Aerococcus viridans</name>
    <dbReference type="NCBI Taxonomy" id="1377"/>
    <lineage>
        <taxon>Bacteria</taxon>
        <taxon>Bacillati</taxon>
        <taxon>Bacillota</taxon>
        <taxon>Bacilli</taxon>
        <taxon>Lactobacillales</taxon>
        <taxon>Aerococcaceae</taxon>
        <taxon>Aerococcus</taxon>
    </lineage>
</organism>
<dbReference type="Proteomes" id="UP000192813">
    <property type="component" value="Unassembled WGS sequence"/>
</dbReference>
<dbReference type="InterPro" id="IPR036477">
    <property type="entry name" value="Formyl_transf_N_sf"/>
</dbReference>
<feature type="binding site" evidence="4">
    <location>
        <position position="98"/>
    </location>
    <ligand>
        <name>(6R)-10-formyltetrahydrofolate</name>
        <dbReference type="ChEBI" id="CHEBI:195366"/>
    </ligand>
</feature>
<comment type="function">
    <text evidence="4">Catalyzes the transfer of a formyl group from 10-formyltetrahydrofolate to 5-phospho-ribosyl-glycinamide (GAR), producing 5-phospho-ribosyl-N-formylglycinamide (FGAR) and tetrahydrofolate.</text>
</comment>
<dbReference type="SUPFAM" id="SSF53328">
    <property type="entry name" value="Formyltransferase"/>
    <property type="match status" value="1"/>
</dbReference>
<evidence type="ECO:0000259" key="5">
    <source>
        <dbReference type="Pfam" id="PF00551"/>
    </source>
</evidence>
<feature type="binding site" evidence="4">
    <location>
        <begin position="12"/>
        <end position="14"/>
    </location>
    <ligand>
        <name>N(1)-(5-phospho-beta-D-ribosyl)glycinamide</name>
        <dbReference type="ChEBI" id="CHEBI:143788"/>
    </ligand>
</feature>
<evidence type="ECO:0000313" key="7">
    <source>
        <dbReference type="Proteomes" id="UP000192813"/>
    </source>
</evidence>
<proteinExistence type="inferred from homology"/>
<dbReference type="NCBIfam" id="TIGR00639">
    <property type="entry name" value="PurN"/>
    <property type="match status" value="1"/>
</dbReference>
<keyword evidence="2 4" id="KW-0808">Transferase</keyword>
<dbReference type="AlphaFoldDB" id="A0A2J9PNU6"/>
<feature type="domain" description="Formyl transferase N-terminal" evidence="5">
    <location>
        <begin position="3"/>
        <end position="178"/>
    </location>
</feature>
<comment type="caution">
    <text evidence="4">Lacks conserved residue(s) required for the propagation of feature annotation.</text>
</comment>
<feature type="site" description="Raises pKa of active site His" evidence="4">
    <location>
        <position position="141"/>
    </location>
</feature>
<feature type="active site" description="Proton donor" evidence="4">
    <location>
        <position position="100"/>
    </location>
</feature>
<dbReference type="RefSeq" id="WP_083069470.1">
    <property type="nucleotide sequence ID" value="NZ_NBTM02000001.1"/>
</dbReference>
<dbReference type="Pfam" id="PF00551">
    <property type="entry name" value="Formyl_trans_N"/>
    <property type="match status" value="1"/>
</dbReference>
<dbReference type="Gene3D" id="3.40.50.170">
    <property type="entry name" value="Formyl transferase, N-terminal domain"/>
    <property type="match status" value="1"/>
</dbReference>
<feature type="binding site" evidence="4">
    <location>
        <begin position="81"/>
        <end position="84"/>
    </location>
    <ligand>
        <name>(6R)-10-formyltetrahydrofolate</name>
        <dbReference type="ChEBI" id="CHEBI:195366"/>
    </ligand>
</feature>
<dbReference type="UniPathway" id="UPA00074">
    <property type="reaction ID" value="UER00126"/>
</dbReference>
<gene>
    <name evidence="4" type="primary">purN</name>
    <name evidence="6" type="ORF">A6J77_007135</name>
</gene>
<comment type="similarity">
    <text evidence="4">Belongs to the GART family.</text>
</comment>
<dbReference type="GO" id="GO:0005737">
    <property type="term" value="C:cytoplasm"/>
    <property type="evidence" value="ECO:0007669"/>
    <property type="project" value="TreeGrafter"/>
</dbReference>
<dbReference type="PANTHER" id="PTHR43369:SF2">
    <property type="entry name" value="PHOSPHORIBOSYLGLYCINAMIDE FORMYLTRANSFERASE"/>
    <property type="match status" value="1"/>
</dbReference>
<dbReference type="CDD" id="cd08645">
    <property type="entry name" value="FMT_core_GART"/>
    <property type="match status" value="1"/>
</dbReference>
<comment type="catalytic activity">
    <reaction evidence="4">
        <text>N(1)-(5-phospho-beta-D-ribosyl)glycinamide + (6R)-10-formyltetrahydrofolate = N(2)-formyl-N(1)-(5-phospho-beta-D-ribosyl)glycinamide + (6S)-5,6,7,8-tetrahydrofolate + H(+)</text>
        <dbReference type="Rhea" id="RHEA:15053"/>
        <dbReference type="ChEBI" id="CHEBI:15378"/>
        <dbReference type="ChEBI" id="CHEBI:57453"/>
        <dbReference type="ChEBI" id="CHEBI:143788"/>
        <dbReference type="ChEBI" id="CHEBI:147286"/>
        <dbReference type="ChEBI" id="CHEBI:195366"/>
        <dbReference type="EC" id="2.1.2.2"/>
    </reaction>
</comment>
<evidence type="ECO:0000256" key="4">
    <source>
        <dbReference type="HAMAP-Rule" id="MF_01930"/>
    </source>
</evidence>
<evidence type="ECO:0000313" key="6">
    <source>
        <dbReference type="EMBL" id="PNL92013.1"/>
    </source>
</evidence>
<comment type="caution">
    <text evidence="6">The sequence shown here is derived from an EMBL/GenBank/DDBJ whole genome shotgun (WGS) entry which is preliminary data.</text>
</comment>
<evidence type="ECO:0000256" key="2">
    <source>
        <dbReference type="ARBA" id="ARBA00022679"/>
    </source>
</evidence>
<comment type="pathway">
    <text evidence="1 4">Purine metabolism; IMP biosynthesis via de novo pathway; N(2)-formyl-N(1)-(5-phospho-D-ribosyl)glycinamide from N(1)-(5-phospho-D-ribosyl)glycinamide (10-formyl THF route): step 1/1.</text>
</comment>
<evidence type="ECO:0000256" key="3">
    <source>
        <dbReference type="ARBA" id="ARBA00022755"/>
    </source>
</evidence>
<dbReference type="EC" id="2.1.2.2" evidence="4"/>